<reference evidence="3" key="1">
    <citation type="submission" date="2006-02" db="EMBL/GenBank/DDBJ databases">
        <title>Complete sequence of plasmid 1 of Rhodoferax ferrireducens DSM 15236.</title>
        <authorList>
            <person name="Copeland A."/>
            <person name="Lucas S."/>
            <person name="Lapidus A."/>
            <person name="Barry K."/>
            <person name="Detter J.C."/>
            <person name="Glavina del Rio T."/>
            <person name="Hammon N."/>
            <person name="Israni S."/>
            <person name="Pitluck S."/>
            <person name="Brettin T."/>
            <person name="Bruce D."/>
            <person name="Han C."/>
            <person name="Tapia R."/>
            <person name="Gilna P."/>
            <person name="Kiss H."/>
            <person name="Schmutz J."/>
            <person name="Larimer F."/>
            <person name="Land M."/>
            <person name="Kyrpides N."/>
            <person name="Ivanova N."/>
            <person name="Richardson P."/>
        </authorList>
    </citation>
    <scope>NUCLEOTIDE SEQUENCE [LARGE SCALE GENOMIC DNA]</scope>
    <source>
        <strain evidence="3">ATCC BAA-621 / DSM 15236 / T118</strain>
        <plasmid evidence="3">Plasmid pDSM15236</plasmid>
    </source>
</reference>
<organism evidence="2 3">
    <name type="scientific">Albidiferax ferrireducens (strain ATCC BAA-621 / DSM 15236 / T118)</name>
    <name type="common">Rhodoferax ferrireducens</name>
    <dbReference type="NCBI Taxonomy" id="338969"/>
    <lineage>
        <taxon>Bacteria</taxon>
        <taxon>Pseudomonadati</taxon>
        <taxon>Pseudomonadota</taxon>
        <taxon>Betaproteobacteria</taxon>
        <taxon>Burkholderiales</taxon>
        <taxon>Comamonadaceae</taxon>
        <taxon>Rhodoferax</taxon>
    </lineage>
</organism>
<dbReference type="EMBL" id="CP000268">
    <property type="protein sequence ID" value="ABD72180.1"/>
    <property type="molecule type" value="Genomic_DNA"/>
</dbReference>
<gene>
    <name evidence="2" type="ordered locus">Rfer_4495</name>
</gene>
<keyword evidence="1" id="KW-0472">Membrane</keyword>
<keyword evidence="1" id="KW-1133">Transmembrane helix</keyword>
<dbReference type="eggNOG" id="COG1459">
    <property type="taxonomic scope" value="Bacteria"/>
</dbReference>
<dbReference type="Proteomes" id="UP000008332">
    <property type="component" value="Plasmid unnamed1"/>
</dbReference>
<evidence type="ECO:0000313" key="2">
    <source>
        <dbReference type="EMBL" id="ABD72180.1"/>
    </source>
</evidence>
<feature type="transmembrane region" description="Helical" evidence="1">
    <location>
        <begin position="168"/>
        <end position="191"/>
    </location>
</feature>
<dbReference type="KEGG" id="rfr:Rfer_4495"/>
<feature type="transmembrane region" description="Helical" evidence="1">
    <location>
        <begin position="120"/>
        <end position="143"/>
    </location>
</feature>
<keyword evidence="3" id="KW-1185">Reference proteome</keyword>
<feature type="transmembrane region" description="Helical" evidence="1">
    <location>
        <begin position="320"/>
        <end position="341"/>
    </location>
</feature>
<evidence type="ECO:0000256" key="1">
    <source>
        <dbReference type="SAM" id="Phobius"/>
    </source>
</evidence>
<sequence>MSQKINDWRAQRAFHASRIAFLEDMGEVLVASQSGMQQRLLALADRNRGKSIEIVYRAIYKKLNRGLSLGEAVRPYFSRKEYQLIGSYDQGDDAQRGQGFLTAAKILEPLDVVAKGAIRLLVSASFSAAIVISMWVGVAGSFAKDMEQVQPRQNWPAVSKAVIGSGEILAQNAILTSGLLVILVALLIWAFPNWKGHSRQWADKHMPGFLIYKEYRSVLSLVALSSFMSAKSGLAWSFDQLAEQSNRWEREYIYEMRRRSTSQSGVGMLDVGYFSDRLIDRMTLREGSGTLEETLAHVAIANASKLADSLKARLDLAVKAVNNSAMLAAGVVVIAVMMINLSTMQGLSNAH</sequence>
<evidence type="ECO:0000313" key="3">
    <source>
        <dbReference type="Proteomes" id="UP000008332"/>
    </source>
</evidence>
<keyword evidence="1" id="KW-0812">Transmembrane</keyword>
<protein>
    <recommendedName>
        <fullName evidence="4">Type II secretion system protein</fullName>
    </recommendedName>
</protein>
<evidence type="ECO:0008006" key="4">
    <source>
        <dbReference type="Google" id="ProtNLM"/>
    </source>
</evidence>
<name>Q21PW5_ALBFT</name>
<proteinExistence type="predicted"/>
<accession>Q21PW5</accession>
<keyword evidence="2" id="KW-0614">Plasmid</keyword>
<geneLocation type="plasmid" evidence="3">
    <name>pDSM15236</name>
</geneLocation>
<dbReference type="HOGENOM" id="CLU_789590_0_0_4"/>
<dbReference type="AlphaFoldDB" id="Q21PW5"/>